<evidence type="ECO:0000313" key="9">
    <source>
        <dbReference type="EMBL" id="CAD7636990.1"/>
    </source>
</evidence>
<feature type="compositionally biased region" description="Low complexity" evidence="6">
    <location>
        <begin position="337"/>
        <end position="347"/>
    </location>
</feature>
<keyword evidence="2 4" id="KW-0863">Zinc-finger</keyword>
<reference evidence="9" key="1">
    <citation type="submission" date="2020-11" db="EMBL/GenBank/DDBJ databases">
        <authorList>
            <person name="Tran Van P."/>
        </authorList>
    </citation>
    <scope>NUCLEOTIDE SEQUENCE</scope>
</reference>
<dbReference type="InterPro" id="IPR017907">
    <property type="entry name" value="Znf_RING_CS"/>
</dbReference>
<evidence type="ECO:0000313" key="10">
    <source>
        <dbReference type="Proteomes" id="UP000728032"/>
    </source>
</evidence>
<dbReference type="InterPro" id="IPR033467">
    <property type="entry name" value="Tesmin/TSO1-like_CXC"/>
</dbReference>
<comment type="similarity">
    <text evidence="5">Belongs to the MSL2 family.</text>
</comment>
<dbReference type="PROSITE" id="PS52051">
    <property type="entry name" value="CXC_MSL2"/>
    <property type="match status" value="1"/>
</dbReference>
<dbReference type="SUPFAM" id="SSF57850">
    <property type="entry name" value="RING/U-box"/>
    <property type="match status" value="1"/>
</dbReference>
<dbReference type="EMBL" id="OC914863">
    <property type="protein sequence ID" value="CAD7636990.1"/>
    <property type="molecule type" value="Genomic_DNA"/>
</dbReference>
<keyword evidence="10" id="KW-1185">Reference proteome</keyword>
<accession>A0A7R9LAA3</accession>
<organism evidence="9">
    <name type="scientific">Oppiella nova</name>
    <dbReference type="NCBI Taxonomy" id="334625"/>
    <lineage>
        <taxon>Eukaryota</taxon>
        <taxon>Metazoa</taxon>
        <taxon>Ecdysozoa</taxon>
        <taxon>Arthropoda</taxon>
        <taxon>Chelicerata</taxon>
        <taxon>Arachnida</taxon>
        <taxon>Acari</taxon>
        <taxon>Acariformes</taxon>
        <taxon>Sarcoptiformes</taxon>
        <taxon>Oribatida</taxon>
        <taxon>Brachypylina</taxon>
        <taxon>Oppioidea</taxon>
        <taxon>Oppiidae</taxon>
        <taxon>Oppiella</taxon>
    </lineage>
</organism>
<dbReference type="InterPro" id="IPR032043">
    <property type="entry name" value="Msl2_Znf-RING"/>
</dbReference>
<keyword evidence="5" id="KW-0539">Nucleus</keyword>
<keyword evidence="5" id="KW-0158">Chromosome</keyword>
<evidence type="ECO:0000256" key="5">
    <source>
        <dbReference type="PROSITE-ProRule" id="PRU01396"/>
    </source>
</evidence>
<dbReference type="CDD" id="cd13122">
    <property type="entry name" value="MSL2_CXC"/>
    <property type="match status" value="1"/>
</dbReference>
<dbReference type="PANTHER" id="PTHR16048:SF3">
    <property type="entry name" value="E3 UBIQUITIN-PROTEIN LIGASE MSL2"/>
    <property type="match status" value="1"/>
</dbReference>
<dbReference type="InterPro" id="IPR013083">
    <property type="entry name" value="Znf_RING/FYVE/PHD"/>
</dbReference>
<keyword evidence="3" id="KW-0862">Zinc</keyword>
<dbReference type="PROSITE" id="PS00518">
    <property type="entry name" value="ZF_RING_1"/>
    <property type="match status" value="1"/>
</dbReference>
<proteinExistence type="inferred from homology"/>
<feature type="region of interest" description="Disordered" evidence="6">
    <location>
        <begin position="152"/>
        <end position="179"/>
    </location>
</feature>
<dbReference type="EMBL" id="CAJPVJ010000038">
    <property type="protein sequence ID" value="CAG2159325.1"/>
    <property type="molecule type" value="Genomic_DNA"/>
</dbReference>
<dbReference type="SMART" id="SM01114">
    <property type="entry name" value="CXC"/>
    <property type="match status" value="1"/>
</dbReference>
<evidence type="ECO:0000256" key="2">
    <source>
        <dbReference type="ARBA" id="ARBA00022771"/>
    </source>
</evidence>
<keyword evidence="1" id="KW-0479">Metal-binding</keyword>
<evidence type="ECO:0000259" key="8">
    <source>
        <dbReference type="PROSITE" id="PS52051"/>
    </source>
</evidence>
<evidence type="ECO:0000256" key="1">
    <source>
        <dbReference type="ARBA" id="ARBA00022723"/>
    </source>
</evidence>
<dbReference type="CDD" id="cd16522">
    <property type="entry name" value="RING-HC_MSL2"/>
    <property type="match status" value="1"/>
</dbReference>
<evidence type="ECO:0008006" key="11">
    <source>
        <dbReference type="Google" id="ProtNLM"/>
    </source>
</evidence>
<dbReference type="Pfam" id="PF16685">
    <property type="entry name" value="zf-RING_10"/>
    <property type="match status" value="1"/>
</dbReference>
<dbReference type="GO" id="GO:0016567">
    <property type="term" value="P:protein ubiquitination"/>
    <property type="evidence" value="ECO:0007669"/>
    <property type="project" value="TreeGrafter"/>
</dbReference>
<evidence type="ECO:0000259" key="7">
    <source>
        <dbReference type="PROSITE" id="PS50089"/>
    </source>
</evidence>
<feature type="compositionally biased region" description="Polar residues" evidence="6">
    <location>
        <begin position="159"/>
        <end position="178"/>
    </location>
</feature>
<feature type="domain" description="RING-type" evidence="7">
    <location>
        <begin position="43"/>
        <end position="84"/>
    </location>
</feature>
<gene>
    <name evidence="9" type="ORF">ONB1V03_LOCUS547</name>
</gene>
<dbReference type="PROSITE" id="PS50089">
    <property type="entry name" value="ZF_RING_2"/>
    <property type="match status" value="1"/>
</dbReference>
<dbReference type="Proteomes" id="UP000728032">
    <property type="component" value="Unassembled WGS sequence"/>
</dbReference>
<feature type="domain" description="CXC MSL2-type" evidence="8">
    <location>
        <begin position="287"/>
        <end position="338"/>
    </location>
</feature>
<dbReference type="Gene3D" id="3.30.40.10">
    <property type="entry name" value="Zinc/RING finger domain, C3HC4 (zinc finger)"/>
    <property type="match status" value="1"/>
</dbReference>
<dbReference type="GO" id="GO:0008270">
    <property type="term" value="F:zinc ion binding"/>
    <property type="evidence" value="ECO:0007669"/>
    <property type="project" value="UniProtKB-KW"/>
</dbReference>
<dbReference type="GO" id="GO:0061630">
    <property type="term" value="F:ubiquitin protein ligase activity"/>
    <property type="evidence" value="ECO:0007669"/>
    <property type="project" value="InterPro"/>
</dbReference>
<feature type="region of interest" description="Disordered" evidence="6">
    <location>
        <begin position="337"/>
        <end position="362"/>
    </location>
</feature>
<evidence type="ECO:0000256" key="6">
    <source>
        <dbReference type="SAM" id="MobiDB-lite"/>
    </source>
</evidence>
<sequence length="437" mass="46828">MAMNALSLYVTTCRMIFQSSCEDMGAWADINRLVLYLRQALTCCVCGQLLTVPMSSTISSCQHHVCKACVGGKMRLKPSCSWCKDHSKFVENTQLRILLQCYRNVCQFMMSADLHHKWGDLTSGSASGTNMSFAELLEEGAQLHDKYNFSEPPSLRGYSRSTTGNARINASRNGQMNTNSVVNSNAIHSVNSNINNNNNNNNNKITLNGNSVANDAIGVKESDSVLRTNCGDNLTNNTTKHSIVLTSAAKATETTNHSTVGVGTHAILTNGSSLIRNPNTTPAKVKAKRRGCRCGLATPNPGKLTCCGQRCPCYVDGKGCFECKCRGCRNPHKHNTTNNSFNSSSNSIVSMKPSPHTSQPPSMPITVSVSSAMSPTLSSSISGTLSPSLSTGSSLLPISSTLRTINIVSSPGSTSDTLLPFPKLEEEAIVSDIDIDA</sequence>
<evidence type="ECO:0000256" key="4">
    <source>
        <dbReference type="PROSITE-ProRule" id="PRU00175"/>
    </source>
</evidence>
<dbReference type="OrthoDB" id="10012174at2759"/>
<protein>
    <recommendedName>
        <fullName evidence="11">RING-type domain-containing protein</fullName>
    </recommendedName>
</protein>
<dbReference type="GO" id="GO:0072487">
    <property type="term" value="C:MSL complex"/>
    <property type="evidence" value="ECO:0007669"/>
    <property type="project" value="UniProtKB-UniRule"/>
</dbReference>
<name>A0A7R9LAA3_9ACAR</name>
<dbReference type="InterPro" id="IPR001841">
    <property type="entry name" value="Znf_RING"/>
</dbReference>
<evidence type="ECO:0000256" key="3">
    <source>
        <dbReference type="ARBA" id="ARBA00022833"/>
    </source>
</evidence>
<dbReference type="Pfam" id="PF16682">
    <property type="entry name" value="MSL2-CXC"/>
    <property type="match status" value="1"/>
</dbReference>
<dbReference type="InterPro" id="IPR037922">
    <property type="entry name" value="MSL2"/>
</dbReference>
<dbReference type="PANTHER" id="PTHR16048">
    <property type="entry name" value="MSL2-RELATED"/>
    <property type="match status" value="1"/>
</dbReference>
<dbReference type="AlphaFoldDB" id="A0A7R9LAA3"/>
<dbReference type="InterPro" id="IPR032049">
    <property type="entry name" value="Msl2-CXC"/>
</dbReference>